<protein>
    <submittedName>
        <fullName evidence="1">Uncharacterized protein</fullName>
    </submittedName>
</protein>
<comment type="caution">
    <text evidence="1">The sequence shown here is derived from an EMBL/GenBank/DDBJ whole genome shotgun (WGS) entry which is preliminary data.</text>
</comment>
<dbReference type="EMBL" id="VSRR010001906">
    <property type="protein sequence ID" value="MPC28399.1"/>
    <property type="molecule type" value="Genomic_DNA"/>
</dbReference>
<evidence type="ECO:0000313" key="1">
    <source>
        <dbReference type="EMBL" id="MPC28399.1"/>
    </source>
</evidence>
<gene>
    <name evidence="1" type="ORF">E2C01_021603</name>
</gene>
<dbReference type="Proteomes" id="UP000324222">
    <property type="component" value="Unassembled WGS sequence"/>
</dbReference>
<keyword evidence="2" id="KW-1185">Reference proteome</keyword>
<evidence type="ECO:0000313" key="2">
    <source>
        <dbReference type="Proteomes" id="UP000324222"/>
    </source>
</evidence>
<sequence length="88" mass="9619">MCLVVAGCRWYEGVAARGRPTVTSGHCCREAVVMLCLCAGAKTHRKLVHIREQQYSEATMEMQVSTTGVFVLASSGTQSVGVRRMTRL</sequence>
<dbReference type="AlphaFoldDB" id="A0A5B7E4P8"/>
<accession>A0A5B7E4P8</accession>
<proteinExistence type="predicted"/>
<reference evidence="1 2" key="1">
    <citation type="submission" date="2019-05" db="EMBL/GenBank/DDBJ databases">
        <title>Another draft genome of Portunus trituberculatus and its Hox gene families provides insights of decapod evolution.</title>
        <authorList>
            <person name="Jeong J.-H."/>
            <person name="Song I."/>
            <person name="Kim S."/>
            <person name="Choi T."/>
            <person name="Kim D."/>
            <person name="Ryu S."/>
            <person name="Kim W."/>
        </authorList>
    </citation>
    <scope>NUCLEOTIDE SEQUENCE [LARGE SCALE GENOMIC DNA]</scope>
    <source>
        <tissue evidence="1">Muscle</tissue>
    </source>
</reference>
<organism evidence="1 2">
    <name type="scientific">Portunus trituberculatus</name>
    <name type="common">Swimming crab</name>
    <name type="synonym">Neptunus trituberculatus</name>
    <dbReference type="NCBI Taxonomy" id="210409"/>
    <lineage>
        <taxon>Eukaryota</taxon>
        <taxon>Metazoa</taxon>
        <taxon>Ecdysozoa</taxon>
        <taxon>Arthropoda</taxon>
        <taxon>Crustacea</taxon>
        <taxon>Multicrustacea</taxon>
        <taxon>Malacostraca</taxon>
        <taxon>Eumalacostraca</taxon>
        <taxon>Eucarida</taxon>
        <taxon>Decapoda</taxon>
        <taxon>Pleocyemata</taxon>
        <taxon>Brachyura</taxon>
        <taxon>Eubrachyura</taxon>
        <taxon>Portunoidea</taxon>
        <taxon>Portunidae</taxon>
        <taxon>Portuninae</taxon>
        <taxon>Portunus</taxon>
    </lineage>
</organism>
<name>A0A5B7E4P8_PORTR</name>